<evidence type="ECO:0000313" key="2">
    <source>
        <dbReference type="EMBL" id="MFC3928881.1"/>
    </source>
</evidence>
<dbReference type="EMBL" id="JBHRZV010000052">
    <property type="protein sequence ID" value="MFC3928881.1"/>
    <property type="molecule type" value="Genomic_DNA"/>
</dbReference>
<sequence>MKKVQNILAYFLAGFLVPTIWHYVAAPFGYFAGCVAAIVVIAPVWYYKGMVNQDSRAATLDMGAAVGLAILMRDLLNKGFSSVFGSLPTLFWMSLGAILAGCIAHLLTKRRQKS</sequence>
<protein>
    <submittedName>
        <fullName evidence="2">Lin0368 family putative glycerol transporter subunit</fullName>
    </submittedName>
</protein>
<feature type="transmembrane region" description="Helical" evidence="1">
    <location>
        <begin position="89"/>
        <end position="108"/>
    </location>
</feature>
<dbReference type="Pfam" id="PF21846">
    <property type="entry name" value="DUF6905"/>
    <property type="match status" value="1"/>
</dbReference>
<evidence type="ECO:0000256" key="1">
    <source>
        <dbReference type="SAM" id="Phobius"/>
    </source>
</evidence>
<accession>A0ABV8CYH0</accession>
<keyword evidence="3" id="KW-1185">Reference proteome</keyword>
<organism evidence="2 3">
    <name type="scientific">Streptococcus caprae</name>
    <dbReference type="NCBI Taxonomy" id="1640501"/>
    <lineage>
        <taxon>Bacteria</taxon>
        <taxon>Bacillati</taxon>
        <taxon>Bacillota</taxon>
        <taxon>Bacilli</taxon>
        <taxon>Lactobacillales</taxon>
        <taxon>Streptococcaceae</taxon>
        <taxon>Streptococcus</taxon>
    </lineage>
</organism>
<dbReference type="InterPro" id="IPR054200">
    <property type="entry name" value="DUF6905"/>
</dbReference>
<evidence type="ECO:0000313" key="3">
    <source>
        <dbReference type="Proteomes" id="UP001595807"/>
    </source>
</evidence>
<dbReference type="RefSeq" id="WP_380427815.1">
    <property type="nucleotide sequence ID" value="NZ_JBHRZV010000052.1"/>
</dbReference>
<keyword evidence="1" id="KW-0812">Transmembrane</keyword>
<dbReference type="Proteomes" id="UP001595807">
    <property type="component" value="Unassembled WGS sequence"/>
</dbReference>
<gene>
    <name evidence="2" type="ORF">ACFORF_09990</name>
</gene>
<feature type="transmembrane region" description="Helical" evidence="1">
    <location>
        <begin position="30"/>
        <end position="47"/>
    </location>
</feature>
<feature type="transmembrane region" description="Helical" evidence="1">
    <location>
        <begin position="7"/>
        <end position="24"/>
    </location>
</feature>
<comment type="caution">
    <text evidence="2">The sequence shown here is derived from an EMBL/GenBank/DDBJ whole genome shotgun (WGS) entry which is preliminary data.</text>
</comment>
<reference evidence="3" key="1">
    <citation type="journal article" date="2019" name="Int. J. Syst. Evol. Microbiol.">
        <title>The Global Catalogue of Microorganisms (GCM) 10K type strain sequencing project: providing services to taxonomists for standard genome sequencing and annotation.</title>
        <authorList>
            <consortium name="The Broad Institute Genomics Platform"/>
            <consortium name="The Broad Institute Genome Sequencing Center for Infectious Disease"/>
            <person name="Wu L."/>
            <person name="Ma J."/>
        </authorList>
    </citation>
    <scope>NUCLEOTIDE SEQUENCE [LARGE SCALE GENOMIC DNA]</scope>
    <source>
        <strain evidence="3">CCUG 67170</strain>
    </source>
</reference>
<feature type="transmembrane region" description="Helical" evidence="1">
    <location>
        <begin position="59"/>
        <end position="77"/>
    </location>
</feature>
<name>A0ABV8CYH0_9STRE</name>
<proteinExistence type="predicted"/>
<keyword evidence="1" id="KW-1133">Transmembrane helix</keyword>
<keyword evidence="1" id="KW-0472">Membrane</keyword>